<feature type="binding site" description="axial binding residue" evidence="6">
    <location>
        <position position="125"/>
    </location>
    <ligand>
        <name>heme c</name>
        <dbReference type="ChEBI" id="CHEBI:61717"/>
        <label>1</label>
    </ligand>
    <ligandPart>
        <name>Fe</name>
        <dbReference type="ChEBI" id="CHEBI:18248"/>
    </ligandPart>
</feature>
<feature type="binding site" description="axial binding residue" evidence="6">
    <location>
        <position position="53"/>
    </location>
    <ligand>
        <name>heme c</name>
        <dbReference type="ChEBI" id="CHEBI:61717"/>
        <label>1</label>
    </ligand>
    <ligandPart>
        <name>Fe</name>
        <dbReference type="ChEBI" id="CHEBI:18248"/>
    </ligandPart>
</feature>
<evidence type="ECO:0000313" key="9">
    <source>
        <dbReference type="EMBL" id="GBC62330.1"/>
    </source>
</evidence>
<evidence type="ECO:0000259" key="8">
    <source>
        <dbReference type="Pfam" id="PF02085"/>
    </source>
</evidence>
<keyword evidence="10" id="KW-1185">Reference proteome</keyword>
<dbReference type="AlphaFoldDB" id="A0A401FZE5"/>
<proteinExistence type="predicted"/>
<evidence type="ECO:0000256" key="7">
    <source>
        <dbReference type="SAM" id="SignalP"/>
    </source>
</evidence>
<comment type="caution">
    <text evidence="9">The sequence shown here is derived from an EMBL/GenBank/DDBJ whole genome shotgun (WGS) entry which is preliminary data.</text>
</comment>
<dbReference type="InterPro" id="IPR002322">
    <property type="entry name" value="Cyt_c_III"/>
</dbReference>
<feature type="binding site" description="axial binding residue" evidence="6">
    <location>
        <position position="108"/>
    </location>
    <ligand>
        <name>heme c</name>
        <dbReference type="ChEBI" id="CHEBI:61717"/>
        <label>1</label>
    </ligand>
    <ligandPart>
        <name>Fe</name>
        <dbReference type="ChEBI" id="CHEBI:18248"/>
    </ligandPart>
</feature>
<comment type="cofactor">
    <cofactor evidence="6">
        <name>heme c</name>
        <dbReference type="ChEBI" id="CHEBI:61717"/>
    </cofactor>
    <text evidence="6">Binds 4 heme c groups covalently per monomer.</text>
</comment>
<keyword evidence="4" id="KW-0249">Electron transport</keyword>
<dbReference type="Pfam" id="PF02085">
    <property type="entry name" value="Cytochrom_CIII"/>
    <property type="match status" value="1"/>
</dbReference>
<feature type="binding site" description="axial binding residue" evidence="6">
    <location>
        <position position="126"/>
    </location>
    <ligand>
        <name>heme c</name>
        <dbReference type="ChEBI" id="CHEBI:61717"/>
        <label>1</label>
    </ligand>
    <ligandPart>
        <name>Fe</name>
        <dbReference type="ChEBI" id="CHEBI:18248"/>
    </ligandPart>
</feature>
<reference evidence="10" key="2">
    <citation type="submission" date="2019-01" db="EMBL/GenBank/DDBJ databases">
        <title>Genome sequence of Desulfonema ishimotonii strain Tokyo 01.</title>
        <authorList>
            <person name="Fukui M."/>
        </authorList>
    </citation>
    <scope>NUCLEOTIDE SEQUENCE [LARGE SCALE GENOMIC DNA]</scope>
    <source>
        <strain evidence="10">Tokyo 01</strain>
    </source>
</reference>
<feature type="domain" description="Class III cytochrome C" evidence="8">
    <location>
        <begin position="33"/>
        <end position="126"/>
    </location>
</feature>
<protein>
    <submittedName>
        <fullName evidence="9">Acidic cytochrome c3</fullName>
    </submittedName>
</protein>
<keyword evidence="5 6" id="KW-0408">Iron</keyword>
<feature type="binding site" description="axial binding residue" evidence="6">
    <location>
        <position position="65"/>
    </location>
    <ligand>
        <name>heme c</name>
        <dbReference type="ChEBI" id="CHEBI:61717"/>
        <label>1</label>
    </ligand>
    <ligandPart>
        <name>Fe</name>
        <dbReference type="ChEBI" id="CHEBI:18248"/>
    </ligandPart>
</feature>
<feature type="signal peptide" evidence="7">
    <location>
        <begin position="1"/>
        <end position="20"/>
    </location>
</feature>
<feature type="binding site" description="axial binding residue" evidence="6">
    <location>
        <position position="50"/>
    </location>
    <ligand>
        <name>heme c</name>
        <dbReference type="ChEBI" id="CHEBI:61717"/>
        <label>1</label>
    </ligand>
    <ligandPart>
        <name>Fe</name>
        <dbReference type="ChEBI" id="CHEBI:18248"/>
    </ligandPart>
</feature>
<dbReference type="GO" id="GO:0046872">
    <property type="term" value="F:metal ion binding"/>
    <property type="evidence" value="ECO:0007669"/>
    <property type="project" value="UniProtKB-KW"/>
</dbReference>
<feature type="chain" id="PRO_5019025316" evidence="7">
    <location>
        <begin position="21"/>
        <end position="129"/>
    </location>
</feature>
<gene>
    <name evidence="9" type="ORF">DENIS_3299</name>
</gene>
<evidence type="ECO:0000256" key="6">
    <source>
        <dbReference type="PIRSR" id="PIRSR602322-1"/>
    </source>
</evidence>
<keyword evidence="1" id="KW-0813">Transport</keyword>
<feature type="binding site" description="axial binding residue" evidence="6">
    <location>
        <position position="62"/>
    </location>
    <ligand>
        <name>heme c</name>
        <dbReference type="ChEBI" id="CHEBI:61717"/>
        <label>1</label>
    </ligand>
    <ligandPart>
        <name>Fe</name>
        <dbReference type="ChEBI" id="CHEBI:18248"/>
    </ligandPart>
</feature>
<evidence type="ECO:0000256" key="3">
    <source>
        <dbReference type="ARBA" id="ARBA00022723"/>
    </source>
</evidence>
<dbReference type="Proteomes" id="UP000288096">
    <property type="component" value="Unassembled WGS sequence"/>
</dbReference>
<dbReference type="NCBIfam" id="NF045722">
    <property type="entry name" value="c3_cytochr_TmcA"/>
    <property type="match status" value="1"/>
</dbReference>
<keyword evidence="2 6" id="KW-0349">Heme</keyword>
<dbReference type="GO" id="GO:0020037">
    <property type="term" value="F:heme binding"/>
    <property type="evidence" value="ECO:0007669"/>
    <property type="project" value="InterPro"/>
</dbReference>
<feature type="binding site" description="axial binding residue" evidence="6">
    <location>
        <position position="66"/>
    </location>
    <ligand>
        <name>heme c</name>
        <dbReference type="ChEBI" id="CHEBI:61717"/>
        <label>1</label>
    </ligand>
    <ligandPart>
        <name>Fe</name>
        <dbReference type="ChEBI" id="CHEBI:18248"/>
    </ligandPart>
</feature>
<evidence type="ECO:0000256" key="5">
    <source>
        <dbReference type="ARBA" id="ARBA00023004"/>
    </source>
</evidence>
<name>A0A401FZE5_9BACT</name>
<keyword evidence="7" id="KW-0732">Signal</keyword>
<keyword evidence="3 6" id="KW-0479">Metal-binding</keyword>
<evidence type="ECO:0000256" key="4">
    <source>
        <dbReference type="ARBA" id="ARBA00022982"/>
    </source>
</evidence>
<feature type="binding site" description="covalent" evidence="6">
    <location>
        <position position="67"/>
    </location>
    <ligand>
        <name>heme c</name>
        <dbReference type="ChEBI" id="CHEBI:61717"/>
        <label>1</label>
    </ligand>
</feature>
<reference evidence="10" key="1">
    <citation type="submission" date="2017-11" db="EMBL/GenBank/DDBJ databases">
        <authorList>
            <person name="Watanabe M."/>
            <person name="Kojima H."/>
        </authorList>
    </citation>
    <scope>NUCLEOTIDE SEQUENCE [LARGE SCALE GENOMIC DNA]</scope>
    <source>
        <strain evidence="10">Tokyo 01</strain>
    </source>
</reference>
<dbReference type="InterPro" id="IPR054899">
    <property type="entry name" value="c3_cytochr_TmcA"/>
</dbReference>
<evidence type="ECO:0000313" key="10">
    <source>
        <dbReference type="Proteomes" id="UP000288096"/>
    </source>
</evidence>
<dbReference type="GO" id="GO:0009055">
    <property type="term" value="F:electron transfer activity"/>
    <property type="evidence" value="ECO:0007669"/>
    <property type="project" value="InterPro"/>
</dbReference>
<dbReference type="SUPFAM" id="SSF48695">
    <property type="entry name" value="Multiheme cytochromes"/>
    <property type="match status" value="1"/>
</dbReference>
<accession>A0A401FZE5</accession>
<feature type="binding site" description="axial binding residue" evidence="6">
    <location>
        <position position="112"/>
    </location>
    <ligand>
        <name>heme c</name>
        <dbReference type="ChEBI" id="CHEBI:61717"/>
        <label>1</label>
    </ligand>
    <ligandPart>
        <name>Fe</name>
        <dbReference type="ChEBI" id="CHEBI:18248"/>
    </ligandPart>
</feature>
<feature type="binding site" description="axial binding residue" evidence="6">
    <location>
        <position position="111"/>
    </location>
    <ligand>
        <name>heme c</name>
        <dbReference type="ChEBI" id="CHEBI:61717"/>
        <label>1</label>
    </ligand>
    <ligandPart>
        <name>Fe</name>
        <dbReference type="ChEBI" id="CHEBI:18248"/>
    </ligandPart>
</feature>
<feature type="binding site" description="axial binding residue" evidence="6">
    <location>
        <position position="122"/>
    </location>
    <ligand>
        <name>heme c</name>
        <dbReference type="ChEBI" id="CHEBI:61717"/>
        <label>1</label>
    </ligand>
    <ligandPart>
        <name>Fe</name>
        <dbReference type="ChEBI" id="CHEBI:18248"/>
    </ligandPart>
</feature>
<evidence type="ECO:0000256" key="2">
    <source>
        <dbReference type="ARBA" id="ARBA00022617"/>
    </source>
</evidence>
<organism evidence="9 10">
    <name type="scientific">Desulfonema ishimotonii</name>
    <dbReference type="NCBI Taxonomy" id="45657"/>
    <lineage>
        <taxon>Bacteria</taxon>
        <taxon>Pseudomonadati</taxon>
        <taxon>Thermodesulfobacteriota</taxon>
        <taxon>Desulfobacteria</taxon>
        <taxon>Desulfobacterales</taxon>
        <taxon>Desulfococcaceae</taxon>
        <taxon>Desulfonema</taxon>
    </lineage>
</organism>
<sequence length="129" mass="14437">MNKKMLVISVAAAFIVSAFAAMSVYSQEDVESVRDSAFGVRMRDKVAFMHDEHNEKAGIDDCTECHHVYDEEGVKLEDESSEDRECSECHMAGGKDKMDLMRAYHLNCKGCHEEQKAGPVMCAECHEKG</sequence>
<dbReference type="PRINTS" id="PR00609">
    <property type="entry name" value="CYTOCHROMEC3"/>
</dbReference>
<dbReference type="InterPro" id="IPR020942">
    <property type="entry name" value="Cyt_c_III_dom"/>
</dbReference>
<dbReference type="CDD" id="cd08168">
    <property type="entry name" value="Cytochrom_C3"/>
    <property type="match status" value="1"/>
</dbReference>
<dbReference type="RefSeq" id="WP_231714526.1">
    <property type="nucleotide sequence ID" value="NZ_BEXT01000001.1"/>
</dbReference>
<dbReference type="EMBL" id="BEXT01000001">
    <property type="protein sequence ID" value="GBC62330.1"/>
    <property type="molecule type" value="Genomic_DNA"/>
</dbReference>
<dbReference type="InterPro" id="IPR036280">
    <property type="entry name" value="Multihaem_cyt_sf"/>
</dbReference>
<dbReference type="Gene3D" id="3.90.10.10">
    <property type="entry name" value="Cytochrome C3"/>
    <property type="match status" value="1"/>
</dbReference>
<evidence type="ECO:0000256" key="1">
    <source>
        <dbReference type="ARBA" id="ARBA00022448"/>
    </source>
</evidence>